<comment type="caution">
    <text evidence="9">The sequence shown here is derived from an EMBL/GenBank/DDBJ whole genome shotgun (WGS) entry which is preliminary data.</text>
</comment>
<evidence type="ECO:0000256" key="1">
    <source>
        <dbReference type="ARBA" id="ARBA00004173"/>
    </source>
</evidence>
<dbReference type="PANTHER" id="PTHR12049:SF7">
    <property type="entry name" value="PROTEIN ARGININE METHYLTRANSFERASE NDUFAF7, MITOCHONDRIAL"/>
    <property type="match status" value="1"/>
</dbReference>
<comment type="function">
    <text evidence="7">Arginine methyltransferase involved in the assembly or stability of mitochondrial NADH:ubiquinone oxidoreductase complex (complex I).</text>
</comment>
<keyword evidence="3 7" id="KW-0489">Methyltransferase</keyword>
<keyword evidence="10" id="KW-1185">Reference proteome</keyword>
<keyword evidence="5 7" id="KW-0496">Mitochondrion</keyword>
<evidence type="ECO:0000256" key="3">
    <source>
        <dbReference type="ARBA" id="ARBA00022603"/>
    </source>
</evidence>
<dbReference type="GO" id="GO:0005739">
    <property type="term" value="C:mitochondrion"/>
    <property type="evidence" value="ECO:0007669"/>
    <property type="project" value="UniProtKB-SubCell"/>
</dbReference>
<keyword evidence="4 7" id="KW-0808">Transferase</keyword>
<accession>A0A8K0SRJ5</accession>
<dbReference type="Gene3D" id="3.40.50.12710">
    <property type="match status" value="1"/>
</dbReference>
<dbReference type="InterPro" id="IPR029063">
    <property type="entry name" value="SAM-dependent_MTases_sf"/>
</dbReference>
<dbReference type="InterPro" id="IPR038375">
    <property type="entry name" value="NDUFAF7_sf"/>
</dbReference>
<dbReference type="SUPFAM" id="SSF53335">
    <property type="entry name" value="S-adenosyl-L-methionine-dependent methyltransferases"/>
    <property type="match status" value="1"/>
</dbReference>
<evidence type="ECO:0000256" key="4">
    <source>
        <dbReference type="ARBA" id="ARBA00022679"/>
    </source>
</evidence>
<dbReference type="Pfam" id="PF02636">
    <property type="entry name" value="Methyltransf_28"/>
    <property type="match status" value="1"/>
</dbReference>
<dbReference type="GO" id="GO:0035243">
    <property type="term" value="F:protein-arginine omega-N symmetric methyltransferase activity"/>
    <property type="evidence" value="ECO:0007669"/>
    <property type="project" value="UniProtKB-EC"/>
</dbReference>
<dbReference type="Proteomes" id="UP000813444">
    <property type="component" value="Unassembled WGS sequence"/>
</dbReference>
<comment type="subcellular location">
    <subcellularLocation>
        <location evidence="1 7">Mitochondrion</location>
    </subcellularLocation>
</comment>
<evidence type="ECO:0000256" key="6">
    <source>
        <dbReference type="ARBA" id="ARBA00048612"/>
    </source>
</evidence>
<dbReference type="GO" id="GO:0032981">
    <property type="term" value="P:mitochondrial respiratory chain complex I assembly"/>
    <property type="evidence" value="ECO:0007669"/>
    <property type="project" value="TreeGrafter"/>
</dbReference>
<evidence type="ECO:0000256" key="8">
    <source>
        <dbReference type="SAM" id="MobiDB-lite"/>
    </source>
</evidence>
<organism evidence="9 10">
    <name type="scientific">Stachybotrys elegans</name>
    <dbReference type="NCBI Taxonomy" id="80388"/>
    <lineage>
        <taxon>Eukaryota</taxon>
        <taxon>Fungi</taxon>
        <taxon>Dikarya</taxon>
        <taxon>Ascomycota</taxon>
        <taxon>Pezizomycotina</taxon>
        <taxon>Sordariomycetes</taxon>
        <taxon>Hypocreomycetidae</taxon>
        <taxon>Hypocreales</taxon>
        <taxon>Stachybotryaceae</taxon>
        <taxon>Stachybotrys</taxon>
    </lineage>
</organism>
<evidence type="ECO:0000313" key="9">
    <source>
        <dbReference type="EMBL" id="KAH7313285.1"/>
    </source>
</evidence>
<dbReference type="GO" id="GO:0032259">
    <property type="term" value="P:methylation"/>
    <property type="evidence" value="ECO:0007669"/>
    <property type="project" value="UniProtKB-KW"/>
</dbReference>
<feature type="region of interest" description="Disordered" evidence="8">
    <location>
        <begin position="239"/>
        <end position="272"/>
    </location>
</feature>
<comment type="similarity">
    <text evidence="2 7">Belongs to the NDUFAF7 family.</text>
</comment>
<dbReference type="OrthoDB" id="5595109at2759"/>
<name>A0A8K0SRJ5_9HYPO</name>
<dbReference type="EMBL" id="JAGPNK010000009">
    <property type="protein sequence ID" value="KAH7313285.1"/>
    <property type="molecule type" value="Genomic_DNA"/>
</dbReference>
<dbReference type="PANTHER" id="PTHR12049">
    <property type="entry name" value="PROTEIN ARGININE METHYLTRANSFERASE NDUFAF7, MITOCHONDRIAL"/>
    <property type="match status" value="1"/>
</dbReference>
<evidence type="ECO:0000313" key="10">
    <source>
        <dbReference type="Proteomes" id="UP000813444"/>
    </source>
</evidence>
<sequence length="522" mass="56916">MRLLFTPARGCTRLARPLFRPVQSFRGLSLTVPRKEERKWSTPLAKELYKAISATGPVPLATYMRMCLTGDLGGYYTGDIGAKEGDHFGTKGDFITSPEISQCFGEMIGIWLVAEWMSQGRLTSPSHRIQLIEIGPGRGTLMADILRTVHRFPAFASSIDTIYMVEASRELAKRQKNLLCGEAAPLIKTEIGQSSVCKQNSETIVWTDSITAIPNDDKTIPFVVAHEFFDALPIHVFQSVSTPSPPPPTEAPGEAPAAEQQRAKPKVAKQPEPTEWREMLVAPVQPGTTPVNTGAFRSSEPGLPSEFQLVLSSAPTKQSLYMPEASSRYKQLKKVPGSVIEICPDAAFYAGEIARRIGDGREPKGAALILDYGTESTIPINSLRGIREHKFVDPFTLSGLVDLSADVDFMAVTEAALEASEGVEVHGPVCQADFLELMGIKERVAMLVKHIKSDTSASASEKDEKIQNITEAWKRLVDRGPNGMGKLYKALAIIPENDGRRAPVGFGGDLAQAQQRGPTDKN</sequence>
<gene>
    <name evidence="9" type="ORF">B0I35DRAFT_434793</name>
</gene>
<evidence type="ECO:0000256" key="2">
    <source>
        <dbReference type="ARBA" id="ARBA00005891"/>
    </source>
</evidence>
<dbReference type="EC" id="2.1.1.320" evidence="7"/>
<protein>
    <recommendedName>
        <fullName evidence="7">Protein arginine methyltransferase NDUFAF7</fullName>
        <ecNumber evidence="7">2.1.1.320</ecNumber>
    </recommendedName>
</protein>
<comment type="catalytic activity">
    <reaction evidence="6 7">
        <text>L-arginyl-[protein] + 2 S-adenosyl-L-methionine = N(omega),N(omega)'-dimethyl-L-arginyl-[protein] + 2 S-adenosyl-L-homocysteine + 2 H(+)</text>
        <dbReference type="Rhea" id="RHEA:48108"/>
        <dbReference type="Rhea" id="RHEA-COMP:10532"/>
        <dbReference type="Rhea" id="RHEA-COMP:11992"/>
        <dbReference type="ChEBI" id="CHEBI:15378"/>
        <dbReference type="ChEBI" id="CHEBI:29965"/>
        <dbReference type="ChEBI" id="CHEBI:57856"/>
        <dbReference type="ChEBI" id="CHEBI:59789"/>
        <dbReference type="ChEBI" id="CHEBI:88221"/>
        <dbReference type="EC" id="2.1.1.320"/>
    </reaction>
</comment>
<evidence type="ECO:0000256" key="5">
    <source>
        <dbReference type="ARBA" id="ARBA00023128"/>
    </source>
</evidence>
<reference evidence="9" key="1">
    <citation type="journal article" date="2021" name="Nat. Commun.">
        <title>Genetic determinants of endophytism in the Arabidopsis root mycobiome.</title>
        <authorList>
            <person name="Mesny F."/>
            <person name="Miyauchi S."/>
            <person name="Thiergart T."/>
            <person name="Pickel B."/>
            <person name="Atanasova L."/>
            <person name="Karlsson M."/>
            <person name="Huettel B."/>
            <person name="Barry K.W."/>
            <person name="Haridas S."/>
            <person name="Chen C."/>
            <person name="Bauer D."/>
            <person name="Andreopoulos W."/>
            <person name="Pangilinan J."/>
            <person name="LaButti K."/>
            <person name="Riley R."/>
            <person name="Lipzen A."/>
            <person name="Clum A."/>
            <person name="Drula E."/>
            <person name="Henrissat B."/>
            <person name="Kohler A."/>
            <person name="Grigoriev I.V."/>
            <person name="Martin F.M."/>
            <person name="Hacquard S."/>
        </authorList>
    </citation>
    <scope>NUCLEOTIDE SEQUENCE</scope>
    <source>
        <strain evidence="9">MPI-CAGE-CH-0235</strain>
    </source>
</reference>
<evidence type="ECO:0000256" key="7">
    <source>
        <dbReference type="RuleBase" id="RU364114"/>
    </source>
</evidence>
<dbReference type="InterPro" id="IPR003788">
    <property type="entry name" value="NDUFAF7"/>
</dbReference>
<proteinExistence type="inferred from homology"/>
<dbReference type="AlphaFoldDB" id="A0A8K0SRJ5"/>